<sequence length="511" mass="55409">MKVLQGRQNTSTELTMEPERASSNKNSDTTSSLMSLLMRLLTEQQEVKMSKHIFCLIAICHSKEATKESSRGSLASVQQNKSAEYQLEKGGFWRRLFLWLKNLFAPLLAIFQKKNELKSQDIAENAAFLKMEQGEEATGDKMDASESPGEDAAEETLFDRPSLPPTGVKDVDLGVLITSQPTKKIAPSATSKVSEHHAKSTKEEQPTSQQESPALSTSEADATALKQTAAPPLNAEVTFPLPEPVQAQQPTFPPVDLGLTITSKHTLEADASLQQTTAPPKHPGLTLPPKETVQTSWPPPTHQASILSNKRVIFRLTITPTHKMAAPMWSKILPPCGHKMATTRWPSGEGSWEGPGLQRREVGGKQAGMCPGSFIVPQYFGLLIVPQYPGSLSLPHLPWFLNVPRTYACHVRAAHVGPMVSVPVAAVVAAGPGSSDSGVGYRLYPDDLHSPGALQALQSPGNIELPLLNQAVLTESPAPNPQEALAQLPPQQEASTHSAVFSELKFLFNHH</sequence>
<feature type="region of interest" description="Disordered" evidence="1">
    <location>
        <begin position="135"/>
        <end position="171"/>
    </location>
</feature>
<protein>
    <submittedName>
        <fullName evidence="2">Uncharacterized protein</fullName>
    </submittedName>
</protein>
<feature type="region of interest" description="Disordered" evidence="1">
    <location>
        <begin position="1"/>
        <end position="29"/>
    </location>
</feature>
<proteinExistence type="predicted"/>
<reference evidence="2" key="1">
    <citation type="submission" date="2023-06" db="EMBL/GenBank/DDBJ databases">
        <title>Reference genome for the Northern bat (Eptesicus nilssonii), a most northern bat species.</title>
        <authorList>
            <person name="Laine V.N."/>
            <person name="Pulliainen A.T."/>
            <person name="Lilley T.M."/>
        </authorList>
    </citation>
    <scope>NUCLEOTIDE SEQUENCE</scope>
    <source>
        <strain evidence="2">BLF_Eptnil</strain>
        <tissue evidence="2">Kidney</tissue>
    </source>
</reference>
<organism evidence="2 3">
    <name type="scientific">Cnephaeus nilssonii</name>
    <name type="common">Northern bat</name>
    <name type="synonym">Eptesicus nilssonii</name>
    <dbReference type="NCBI Taxonomy" id="3371016"/>
    <lineage>
        <taxon>Eukaryota</taxon>
        <taxon>Metazoa</taxon>
        <taxon>Chordata</taxon>
        <taxon>Craniata</taxon>
        <taxon>Vertebrata</taxon>
        <taxon>Euteleostomi</taxon>
        <taxon>Mammalia</taxon>
        <taxon>Eutheria</taxon>
        <taxon>Laurasiatheria</taxon>
        <taxon>Chiroptera</taxon>
        <taxon>Yangochiroptera</taxon>
        <taxon>Vespertilionidae</taxon>
        <taxon>Cnephaeus</taxon>
    </lineage>
</organism>
<evidence type="ECO:0000313" key="3">
    <source>
        <dbReference type="Proteomes" id="UP001177744"/>
    </source>
</evidence>
<dbReference type="AlphaFoldDB" id="A0AA40HHH8"/>
<dbReference type="Proteomes" id="UP001177744">
    <property type="component" value="Unassembled WGS sequence"/>
</dbReference>
<gene>
    <name evidence="2" type="ORF">QTO34_009260</name>
</gene>
<feature type="region of interest" description="Disordered" evidence="1">
    <location>
        <begin position="184"/>
        <end position="221"/>
    </location>
</feature>
<dbReference type="EMBL" id="JAULJE010000020">
    <property type="protein sequence ID" value="KAK1331308.1"/>
    <property type="molecule type" value="Genomic_DNA"/>
</dbReference>
<accession>A0AA40HHH8</accession>
<evidence type="ECO:0000256" key="1">
    <source>
        <dbReference type="SAM" id="MobiDB-lite"/>
    </source>
</evidence>
<feature type="compositionally biased region" description="Polar residues" evidence="1">
    <location>
        <begin position="1"/>
        <end position="14"/>
    </location>
</feature>
<comment type="caution">
    <text evidence="2">The sequence shown here is derived from an EMBL/GenBank/DDBJ whole genome shotgun (WGS) entry which is preliminary data.</text>
</comment>
<evidence type="ECO:0000313" key="2">
    <source>
        <dbReference type="EMBL" id="KAK1331308.1"/>
    </source>
</evidence>
<feature type="compositionally biased region" description="Polar residues" evidence="1">
    <location>
        <begin position="206"/>
        <end position="220"/>
    </location>
</feature>
<feature type="compositionally biased region" description="Basic and acidic residues" evidence="1">
    <location>
        <begin position="193"/>
        <end position="205"/>
    </location>
</feature>
<name>A0AA40HHH8_CNENI</name>
<keyword evidence="3" id="KW-1185">Reference proteome</keyword>